<evidence type="ECO:0000259" key="2">
    <source>
        <dbReference type="PROSITE" id="PS50003"/>
    </source>
</evidence>
<proteinExistence type="predicted"/>
<feature type="region of interest" description="Disordered" evidence="1">
    <location>
        <begin position="144"/>
        <end position="166"/>
    </location>
</feature>
<reference evidence="3" key="1">
    <citation type="submission" date="2021-01" db="EMBL/GenBank/DDBJ databases">
        <authorList>
            <person name="Corre E."/>
            <person name="Pelletier E."/>
            <person name="Niang G."/>
            <person name="Scheremetjew M."/>
            <person name="Finn R."/>
            <person name="Kale V."/>
            <person name="Holt S."/>
            <person name="Cochrane G."/>
            <person name="Meng A."/>
            <person name="Brown T."/>
            <person name="Cohen L."/>
        </authorList>
    </citation>
    <scope>NUCLEOTIDE SEQUENCE</scope>
    <source>
        <strain evidence="3">MM31A-1</strain>
    </source>
</reference>
<feature type="domain" description="PH" evidence="2">
    <location>
        <begin position="327"/>
        <end position="446"/>
    </location>
</feature>
<name>A0A7S3PZV7_9STRA</name>
<organism evidence="3">
    <name type="scientific">Chaetoceros debilis</name>
    <dbReference type="NCBI Taxonomy" id="122233"/>
    <lineage>
        <taxon>Eukaryota</taxon>
        <taxon>Sar</taxon>
        <taxon>Stramenopiles</taxon>
        <taxon>Ochrophyta</taxon>
        <taxon>Bacillariophyta</taxon>
        <taxon>Coscinodiscophyceae</taxon>
        <taxon>Chaetocerotophycidae</taxon>
        <taxon>Chaetocerotales</taxon>
        <taxon>Chaetocerotaceae</taxon>
        <taxon>Chaetoceros</taxon>
    </lineage>
</organism>
<dbReference type="SUPFAM" id="SSF50729">
    <property type="entry name" value="PH domain-like"/>
    <property type="match status" value="1"/>
</dbReference>
<dbReference type="InterPro" id="IPR011993">
    <property type="entry name" value="PH-like_dom_sf"/>
</dbReference>
<evidence type="ECO:0000313" key="3">
    <source>
        <dbReference type="EMBL" id="CAE0460887.1"/>
    </source>
</evidence>
<dbReference type="SMART" id="SM00233">
    <property type="entry name" value="PH"/>
    <property type="match status" value="1"/>
</dbReference>
<dbReference type="PROSITE" id="PS50003">
    <property type="entry name" value="PH_DOMAIN"/>
    <property type="match status" value="1"/>
</dbReference>
<protein>
    <recommendedName>
        <fullName evidence="2">PH domain-containing protein</fullName>
    </recommendedName>
</protein>
<evidence type="ECO:0000256" key="1">
    <source>
        <dbReference type="SAM" id="MobiDB-lite"/>
    </source>
</evidence>
<feature type="region of interest" description="Disordered" evidence="1">
    <location>
        <begin position="1"/>
        <end position="26"/>
    </location>
</feature>
<dbReference type="CDD" id="cd00821">
    <property type="entry name" value="PH"/>
    <property type="match status" value="1"/>
</dbReference>
<dbReference type="AlphaFoldDB" id="A0A7S3PZV7"/>
<sequence length="484" mass="54091">MRQESHRVYLQQLTQGGDEKSSSSSQLNTTSAAIRLTSAATCLDVTKLLRQKFGLPSLSAVESPTSIGSHTSSVSALDRINKRLGRNSVSGESAKILKKQDSPVNDTLVVVATCMLPRGFICFEHELRSLDVYKQSSGMVGETHSYDNAKNTNTIGETPSASSSPETYNIFRTLSPEENPLVIKDKLYSSLQQAQEEAEELIYGSETDASKEIASASISRSPTRRGVRKTPVIRLFFMPGKHVINSTIQVDGYCSGIESDDDEFESIQLPSSSSSSEKNPQWKRELIPYSYRKNFQCIKTSSKDQEKLQRERHRVSLLTGLNIAGGIESVSGYLLKQCSKDCNIWRKHHVQLLPNNELWYISRLKILRVDANQLGGTTRNIRRIGKHGIIPLNGTLLLEHIDHSSPLSRIPHVFKLVTKEGKTFVFRASSRNAYTLWTNRISMKIIQGQENGYFELAEDMIRKESTRTPHGEKSIAINVPNKST</sequence>
<dbReference type="EMBL" id="HBIO01007617">
    <property type="protein sequence ID" value="CAE0460887.1"/>
    <property type="molecule type" value="Transcribed_RNA"/>
</dbReference>
<feature type="compositionally biased region" description="Polar residues" evidence="1">
    <location>
        <begin position="146"/>
        <end position="166"/>
    </location>
</feature>
<feature type="region of interest" description="Disordered" evidence="1">
    <location>
        <begin position="465"/>
        <end position="484"/>
    </location>
</feature>
<dbReference type="InterPro" id="IPR001849">
    <property type="entry name" value="PH_domain"/>
</dbReference>
<accession>A0A7S3PZV7</accession>
<gene>
    <name evidence="3" type="ORF">CDEB00056_LOCUS5728</name>
</gene>
<dbReference type="Gene3D" id="2.30.29.30">
    <property type="entry name" value="Pleckstrin-homology domain (PH domain)/Phosphotyrosine-binding domain (PTB)"/>
    <property type="match status" value="1"/>
</dbReference>
<dbReference type="Pfam" id="PF00169">
    <property type="entry name" value="PH"/>
    <property type="match status" value="1"/>
</dbReference>